<dbReference type="InterPro" id="IPR018062">
    <property type="entry name" value="HTH_AraC-typ_CS"/>
</dbReference>
<keyword evidence="8" id="KW-0862">Zinc</keyword>
<dbReference type="GO" id="GO:0043916">
    <property type="term" value="F:DNA-7-methylguanine glycosylase activity"/>
    <property type="evidence" value="ECO:0007669"/>
    <property type="project" value="TreeGrafter"/>
</dbReference>
<dbReference type="SUPFAM" id="SSF55945">
    <property type="entry name" value="TATA-box binding protein-like"/>
    <property type="match status" value="1"/>
</dbReference>
<dbReference type="EC" id="3.2.2.21" evidence="3"/>
<dbReference type="InterPro" id="IPR051912">
    <property type="entry name" value="Alkylbase_DNA_Glycosylase/TA"/>
</dbReference>
<dbReference type="InterPro" id="IPR004026">
    <property type="entry name" value="Ada_DNA_repair_Zn-bd"/>
</dbReference>
<protein>
    <recommendedName>
        <fullName evidence="3">DNA-3-methyladenine glycosylase II</fullName>
        <ecNumber evidence="3">3.2.2.21</ecNumber>
    </recommendedName>
</protein>
<evidence type="ECO:0000256" key="13">
    <source>
        <dbReference type="ARBA" id="ARBA00023204"/>
    </source>
</evidence>
<dbReference type="Gene3D" id="1.10.1670.10">
    <property type="entry name" value="Helix-hairpin-Helix base-excision DNA repair enzymes (C-terminal)"/>
    <property type="match status" value="1"/>
</dbReference>
<dbReference type="InterPro" id="IPR009057">
    <property type="entry name" value="Homeodomain-like_sf"/>
</dbReference>
<dbReference type="Gene3D" id="1.10.10.60">
    <property type="entry name" value="Homeodomain-like"/>
    <property type="match status" value="1"/>
</dbReference>
<evidence type="ECO:0000259" key="14">
    <source>
        <dbReference type="PROSITE" id="PS01124"/>
    </source>
</evidence>
<dbReference type="Gene3D" id="3.30.310.20">
    <property type="entry name" value="DNA-3-methyladenine glycosylase AlkA, N-terminal domain"/>
    <property type="match status" value="1"/>
</dbReference>
<dbReference type="SUPFAM" id="SSF46689">
    <property type="entry name" value="Homeodomain-like"/>
    <property type="match status" value="2"/>
</dbReference>
<dbReference type="PANTHER" id="PTHR43003">
    <property type="entry name" value="DNA-3-METHYLADENINE GLYCOSYLASE"/>
    <property type="match status" value="1"/>
</dbReference>
<keyword evidence="13" id="KW-0234">DNA repair</keyword>
<dbReference type="InterPro" id="IPR010316">
    <property type="entry name" value="AlkA_N"/>
</dbReference>
<keyword evidence="11" id="KW-0010">Activator</keyword>
<dbReference type="GO" id="GO:0043565">
    <property type="term" value="F:sequence-specific DNA binding"/>
    <property type="evidence" value="ECO:0007669"/>
    <property type="project" value="InterPro"/>
</dbReference>
<dbReference type="SMART" id="SM01009">
    <property type="entry name" value="AlkA_N"/>
    <property type="match status" value="1"/>
</dbReference>
<evidence type="ECO:0000256" key="8">
    <source>
        <dbReference type="ARBA" id="ARBA00022833"/>
    </source>
</evidence>
<keyword evidence="10" id="KW-0238">DNA-binding</keyword>
<evidence type="ECO:0000313" key="16">
    <source>
        <dbReference type="Proteomes" id="UP000486760"/>
    </source>
</evidence>
<dbReference type="EMBL" id="VTPY01000004">
    <property type="protein sequence ID" value="KAA0011821.1"/>
    <property type="molecule type" value="Genomic_DNA"/>
</dbReference>
<dbReference type="AlphaFoldDB" id="A0A7V7G2G9"/>
<dbReference type="SUPFAM" id="SSF48150">
    <property type="entry name" value="DNA-glycosylase"/>
    <property type="match status" value="1"/>
</dbReference>
<reference evidence="15 16" key="1">
    <citation type="submission" date="2019-08" db="EMBL/GenBank/DDBJ databases">
        <title>Bioinformatics analysis of the strain L3 and L5.</title>
        <authorList>
            <person name="Li X."/>
        </authorList>
    </citation>
    <scope>NUCLEOTIDE SEQUENCE [LARGE SCALE GENOMIC DNA]</scope>
    <source>
        <strain evidence="15 16">L5</strain>
    </source>
</reference>
<keyword evidence="5" id="KW-0808">Transferase</keyword>
<dbReference type="GO" id="GO:0008168">
    <property type="term" value="F:methyltransferase activity"/>
    <property type="evidence" value="ECO:0007669"/>
    <property type="project" value="UniProtKB-KW"/>
</dbReference>
<feature type="domain" description="HTH araC/xylS-type" evidence="14">
    <location>
        <begin position="87"/>
        <end position="185"/>
    </location>
</feature>
<keyword evidence="4" id="KW-0489">Methyltransferase</keyword>
<evidence type="ECO:0000256" key="11">
    <source>
        <dbReference type="ARBA" id="ARBA00023159"/>
    </source>
</evidence>
<dbReference type="InterPro" id="IPR023170">
    <property type="entry name" value="HhH_base_excis_C"/>
</dbReference>
<evidence type="ECO:0000256" key="3">
    <source>
        <dbReference type="ARBA" id="ARBA00012000"/>
    </source>
</evidence>
<evidence type="ECO:0000256" key="2">
    <source>
        <dbReference type="ARBA" id="ARBA00001947"/>
    </source>
</evidence>
<evidence type="ECO:0000256" key="10">
    <source>
        <dbReference type="ARBA" id="ARBA00023125"/>
    </source>
</evidence>
<evidence type="ECO:0000256" key="12">
    <source>
        <dbReference type="ARBA" id="ARBA00023163"/>
    </source>
</evidence>
<dbReference type="RefSeq" id="WP_149328382.1">
    <property type="nucleotide sequence ID" value="NZ_VTPY01000004.1"/>
</dbReference>
<dbReference type="PROSITE" id="PS01124">
    <property type="entry name" value="HTH_ARAC_FAMILY_2"/>
    <property type="match status" value="1"/>
</dbReference>
<dbReference type="GO" id="GO:0003700">
    <property type="term" value="F:DNA-binding transcription factor activity"/>
    <property type="evidence" value="ECO:0007669"/>
    <property type="project" value="InterPro"/>
</dbReference>
<dbReference type="InterPro" id="IPR003265">
    <property type="entry name" value="HhH-GPD_domain"/>
</dbReference>
<organism evidence="15 16">
    <name type="scientific">Billgrantia pellis</name>
    <dbReference type="NCBI Taxonomy" id="2606936"/>
    <lineage>
        <taxon>Bacteria</taxon>
        <taxon>Pseudomonadati</taxon>
        <taxon>Pseudomonadota</taxon>
        <taxon>Gammaproteobacteria</taxon>
        <taxon>Oceanospirillales</taxon>
        <taxon>Halomonadaceae</taxon>
        <taxon>Billgrantia</taxon>
    </lineage>
</organism>
<dbReference type="SMART" id="SM00478">
    <property type="entry name" value="ENDO3c"/>
    <property type="match status" value="1"/>
</dbReference>
<keyword evidence="7" id="KW-0227">DNA damage</keyword>
<dbReference type="GO" id="GO:0008270">
    <property type="term" value="F:zinc ion binding"/>
    <property type="evidence" value="ECO:0007669"/>
    <property type="project" value="InterPro"/>
</dbReference>
<keyword evidence="9" id="KW-0805">Transcription regulation</keyword>
<dbReference type="Gene3D" id="3.40.10.10">
    <property type="entry name" value="DNA Methylphosphotriester Repair Domain"/>
    <property type="match status" value="1"/>
</dbReference>
<dbReference type="GO" id="GO:0032131">
    <property type="term" value="F:alkylated DNA binding"/>
    <property type="evidence" value="ECO:0007669"/>
    <property type="project" value="TreeGrafter"/>
</dbReference>
<dbReference type="GO" id="GO:0032993">
    <property type="term" value="C:protein-DNA complex"/>
    <property type="evidence" value="ECO:0007669"/>
    <property type="project" value="TreeGrafter"/>
</dbReference>
<sequence>MNLTPETCYQALLARDSRYDGRFFTCVTSTGIYCRPICPAPAPRPEHCRFVGTAAAAQEAGFRPCLRCRPESAPDSPAWAGTSTTVTRALRLIEEGALDDGDVEALAERLGLGSRQLRRLFRRHVGASPLAVAQTRRVLLAKQLLHQTDLPLTDVALASGFGSVRRFNEVFQALFGRPPSALRGRRDVAMNAPGLTLLLPYRPPYDWQAMLAFLARRAIRGLERVEGQTYRRVVRLGGTVGHVDVSHAPEATALRVTIRLPELGQLPGLIVRLRRLFDLQADPAAIRGGLCRDPDLATLVASRPGLRLPGGWDPFEIAVRAILGQQVSVTAATRLAERLVERLGERLTDGGEIGLDRLFPVPERFTLEAVKAIGMPTTRATALVRLAAAYRERPSLFDRRGDLDASVARLRELPGIGEWTAQYIAMRGLQESDAFLASDVALQRVLAREGRRPTPRELLARAEAWRPWRAYAVMHLWHADAPAAAVRQKETCDATLA</sequence>
<evidence type="ECO:0000256" key="5">
    <source>
        <dbReference type="ARBA" id="ARBA00022679"/>
    </source>
</evidence>
<dbReference type="SUPFAM" id="SSF57884">
    <property type="entry name" value="Ada DNA repair protein, N-terminal domain (N-Ada 10)"/>
    <property type="match status" value="1"/>
</dbReference>
<dbReference type="PROSITE" id="PS00041">
    <property type="entry name" value="HTH_ARAC_FAMILY_1"/>
    <property type="match status" value="1"/>
</dbReference>
<evidence type="ECO:0000313" key="15">
    <source>
        <dbReference type="EMBL" id="KAA0011821.1"/>
    </source>
</evidence>
<evidence type="ECO:0000256" key="1">
    <source>
        <dbReference type="ARBA" id="ARBA00000086"/>
    </source>
</evidence>
<dbReference type="InterPro" id="IPR018060">
    <property type="entry name" value="HTH_AraC"/>
</dbReference>
<dbReference type="GO" id="GO:0005737">
    <property type="term" value="C:cytoplasm"/>
    <property type="evidence" value="ECO:0007669"/>
    <property type="project" value="TreeGrafter"/>
</dbReference>
<dbReference type="GO" id="GO:0008725">
    <property type="term" value="F:DNA-3-methyladenine glycosylase activity"/>
    <property type="evidence" value="ECO:0007669"/>
    <property type="project" value="TreeGrafter"/>
</dbReference>
<comment type="catalytic activity">
    <reaction evidence="1">
        <text>Hydrolysis of alkylated DNA, releasing 3-methyladenine, 3-methylguanine, 7-methylguanine and 7-methyladenine.</text>
        <dbReference type="EC" id="3.2.2.21"/>
    </reaction>
</comment>
<comment type="cofactor">
    <cofactor evidence="2">
        <name>Zn(2+)</name>
        <dbReference type="ChEBI" id="CHEBI:29105"/>
    </cofactor>
</comment>
<accession>A0A7V7G2G9</accession>
<keyword evidence="12" id="KW-0804">Transcription</keyword>
<comment type="caution">
    <text evidence="15">The sequence shown here is derived from an EMBL/GenBank/DDBJ whole genome shotgun (WGS) entry which is preliminary data.</text>
</comment>
<dbReference type="GO" id="GO:0006285">
    <property type="term" value="P:base-excision repair, AP site formation"/>
    <property type="evidence" value="ECO:0007669"/>
    <property type="project" value="TreeGrafter"/>
</dbReference>
<dbReference type="Proteomes" id="UP000486760">
    <property type="component" value="Unassembled WGS sequence"/>
</dbReference>
<dbReference type="Gene3D" id="1.10.340.30">
    <property type="entry name" value="Hypothetical protein, domain 2"/>
    <property type="match status" value="1"/>
</dbReference>
<evidence type="ECO:0000256" key="7">
    <source>
        <dbReference type="ARBA" id="ARBA00022763"/>
    </source>
</evidence>
<dbReference type="Pfam" id="PF06029">
    <property type="entry name" value="AlkA_N"/>
    <property type="match status" value="1"/>
</dbReference>
<dbReference type="GO" id="GO:0006307">
    <property type="term" value="P:DNA alkylation repair"/>
    <property type="evidence" value="ECO:0007669"/>
    <property type="project" value="TreeGrafter"/>
</dbReference>
<keyword evidence="6" id="KW-0479">Metal-binding</keyword>
<dbReference type="InterPro" id="IPR011257">
    <property type="entry name" value="DNA_glycosylase"/>
</dbReference>
<dbReference type="InterPro" id="IPR035451">
    <property type="entry name" value="Ada-like_dom_sf"/>
</dbReference>
<keyword evidence="16" id="KW-1185">Reference proteome</keyword>
<name>A0A7V7G2G9_9GAMM</name>
<evidence type="ECO:0000256" key="6">
    <source>
        <dbReference type="ARBA" id="ARBA00022723"/>
    </source>
</evidence>
<evidence type="ECO:0000256" key="9">
    <source>
        <dbReference type="ARBA" id="ARBA00023015"/>
    </source>
</evidence>
<dbReference type="GO" id="GO:0032259">
    <property type="term" value="P:methylation"/>
    <property type="evidence" value="ECO:0007669"/>
    <property type="project" value="UniProtKB-KW"/>
</dbReference>
<dbReference type="CDD" id="cd00056">
    <property type="entry name" value="ENDO3c"/>
    <property type="match status" value="1"/>
</dbReference>
<dbReference type="Pfam" id="PF02805">
    <property type="entry name" value="Ada_Zn_binding"/>
    <property type="match status" value="1"/>
</dbReference>
<dbReference type="SMART" id="SM00342">
    <property type="entry name" value="HTH_ARAC"/>
    <property type="match status" value="1"/>
</dbReference>
<proteinExistence type="predicted"/>
<evidence type="ECO:0000256" key="4">
    <source>
        <dbReference type="ARBA" id="ARBA00022603"/>
    </source>
</evidence>
<gene>
    <name evidence="15" type="ORF">F0A17_10950</name>
</gene>
<dbReference type="Pfam" id="PF12833">
    <property type="entry name" value="HTH_18"/>
    <property type="match status" value="1"/>
</dbReference>
<dbReference type="PANTHER" id="PTHR43003:SF13">
    <property type="entry name" value="DNA-3-METHYLADENINE GLYCOSYLASE 2"/>
    <property type="match status" value="1"/>
</dbReference>
<dbReference type="InterPro" id="IPR037046">
    <property type="entry name" value="AlkA_N_sf"/>
</dbReference>
<dbReference type="Pfam" id="PF00730">
    <property type="entry name" value="HhH-GPD"/>
    <property type="match status" value="1"/>
</dbReference>